<gene>
    <name evidence="1" type="ORF">FALBO_13402</name>
</gene>
<accession>A0A8H4L1L3</accession>
<comment type="caution">
    <text evidence="1">The sequence shown here is derived from an EMBL/GenBank/DDBJ whole genome shotgun (WGS) entry which is preliminary data.</text>
</comment>
<feature type="non-terminal residue" evidence="1">
    <location>
        <position position="1"/>
    </location>
</feature>
<dbReference type="AlphaFoldDB" id="A0A8H4L1L3"/>
<dbReference type="OrthoDB" id="5097773at2759"/>
<proteinExistence type="predicted"/>
<dbReference type="EMBL" id="JAADYS010002075">
    <property type="protein sequence ID" value="KAF4459833.1"/>
    <property type="molecule type" value="Genomic_DNA"/>
</dbReference>
<evidence type="ECO:0000313" key="1">
    <source>
        <dbReference type="EMBL" id="KAF4459833.1"/>
    </source>
</evidence>
<protein>
    <submittedName>
        <fullName evidence="1">Uncharacterized protein</fullName>
    </submittedName>
</protein>
<reference evidence="1 2" key="1">
    <citation type="submission" date="2020-01" db="EMBL/GenBank/DDBJ databases">
        <title>Identification and distribution of gene clusters putatively required for synthesis of sphingolipid metabolism inhibitors in phylogenetically diverse species of the filamentous fungus Fusarium.</title>
        <authorList>
            <person name="Kim H.-S."/>
            <person name="Busman M."/>
            <person name="Brown D.W."/>
            <person name="Divon H."/>
            <person name="Uhlig S."/>
            <person name="Proctor R.H."/>
        </authorList>
    </citation>
    <scope>NUCLEOTIDE SEQUENCE [LARGE SCALE GENOMIC DNA]</scope>
    <source>
        <strain evidence="1 2">NRRL 20459</strain>
    </source>
</reference>
<evidence type="ECO:0000313" key="2">
    <source>
        <dbReference type="Proteomes" id="UP000554235"/>
    </source>
</evidence>
<keyword evidence="2" id="KW-1185">Reference proteome</keyword>
<name>A0A8H4L1L3_9HYPO</name>
<organism evidence="1 2">
    <name type="scientific">Fusarium albosuccineum</name>
    <dbReference type="NCBI Taxonomy" id="1237068"/>
    <lineage>
        <taxon>Eukaryota</taxon>
        <taxon>Fungi</taxon>
        <taxon>Dikarya</taxon>
        <taxon>Ascomycota</taxon>
        <taxon>Pezizomycotina</taxon>
        <taxon>Sordariomycetes</taxon>
        <taxon>Hypocreomycetidae</taxon>
        <taxon>Hypocreales</taxon>
        <taxon>Nectriaceae</taxon>
        <taxon>Fusarium</taxon>
        <taxon>Fusarium decemcellulare species complex</taxon>
    </lineage>
</organism>
<sequence>MAVAGVQEDLLQIESSAVYSRHVFQSGTNMDLRKILHELPLETRYLHVYCVNLDYSTKPGTTCVSIELAESSQLRYIYIFTCAFLNHPDIQSFQISGPKLRKFKIYYEIVPANLAWNGQNNKPCIIARDDPNFNFNITDGEELHRSTQNTFKAEIQAQIDAAKHLALNKNMVGICITVDRQNSRLEPIHRIPSGEFQPIKLPAASDVTSATSSTRPPFNGLVFLLNHLFSRACVFVFHGLGTLDKLEKETAEQTAMKYLAYICRCTSYCPEYSALREDAATLLNRLELARRYPSQQAPEAIVGKYFVPPASHLTYKKSLDDAMAMCKDVEASVSNLKLVRLVTDQIRKDNATTLRALSQLGLGIISNAKTYETMDVSSKLVFRRRKEMTDRKDNLLQAEKNFKKGFEQYQEDKKKERDMAMLAGAGEIAVKLVIALCTNPAEAIPTIVDISAVVKEAVQQATQAESGTKSAPLSKSKASHVLDEVAPTALSAGSKMVEAWQSYENNMTLKSKAEECRQKAINYKIEEAASAAGLAITSSSPRIDFFGLMANWQEIKASVSEMFAVLKFKLGTETIAGLEEYRTALSNMIIRGQALIEAQRQFQDDMGAYFRGVAENALRKKRVDEIGAVANEIESRDVPLQDHVDNLKASTFVLKRTAVLHLHRYLLSLKYRSSRYNYIGVNASPEMPVEQLQHALKYIASELELRSDDGQNEQKAPTVELATDDTEDNVFPPEWKEWLVRLKKIPFTIPYNYSEVKRFYDIRTRDISAQFFRQDGSAFQKVKYEVSLGPVFIDRDAEGQLHHYYAREFNIVKTDTEGEWISASQTESDAKILPALFSSGVIDFGYVKLKNMDLDDVAMVKLTAT</sequence>
<dbReference type="Proteomes" id="UP000554235">
    <property type="component" value="Unassembled WGS sequence"/>
</dbReference>